<organism evidence="2 3">
    <name type="scientific">Drosophila gunungcola</name>
    <name type="common">fruit fly</name>
    <dbReference type="NCBI Taxonomy" id="103775"/>
    <lineage>
        <taxon>Eukaryota</taxon>
        <taxon>Metazoa</taxon>
        <taxon>Ecdysozoa</taxon>
        <taxon>Arthropoda</taxon>
        <taxon>Hexapoda</taxon>
        <taxon>Insecta</taxon>
        <taxon>Pterygota</taxon>
        <taxon>Neoptera</taxon>
        <taxon>Endopterygota</taxon>
        <taxon>Diptera</taxon>
        <taxon>Brachycera</taxon>
        <taxon>Muscomorpha</taxon>
        <taxon>Ephydroidea</taxon>
        <taxon>Drosophilidae</taxon>
        <taxon>Drosophila</taxon>
        <taxon>Sophophora</taxon>
    </lineage>
</organism>
<evidence type="ECO:0000313" key="3">
    <source>
        <dbReference type="Proteomes" id="UP001059596"/>
    </source>
</evidence>
<feature type="transmembrane region" description="Helical" evidence="1">
    <location>
        <begin position="7"/>
        <end position="26"/>
    </location>
</feature>
<accession>A0A9P9YAQ9</accession>
<dbReference type="EMBL" id="JAMKOV010000202">
    <property type="protein sequence ID" value="KAI8033098.1"/>
    <property type="molecule type" value="Genomic_DNA"/>
</dbReference>
<proteinExistence type="predicted"/>
<reference evidence="2" key="1">
    <citation type="journal article" date="2023" name="Genome Biol. Evol.">
        <title>Long-read-based Genome Assembly of Drosophila gunungcola Reveals Fewer Chemosensory Genes in Flower-breeding Species.</title>
        <authorList>
            <person name="Negi A."/>
            <person name="Liao B.Y."/>
            <person name="Yeh S.D."/>
        </authorList>
    </citation>
    <scope>NUCLEOTIDE SEQUENCE</scope>
    <source>
        <strain evidence="2">Sukarami</strain>
    </source>
</reference>
<dbReference type="Proteomes" id="UP001059596">
    <property type="component" value="Unassembled WGS sequence"/>
</dbReference>
<keyword evidence="1" id="KW-0472">Membrane</keyword>
<dbReference type="AlphaFoldDB" id="A0A9P9YAQ9"/>
<keyword evidence="3" id="KW-1185">Reference proteome</keyword>
<gene>
    <name evidence="2" type="ORF">M5D96_014144</name>
</gene>
<comment type="caution">
    <text evidence="2">The sequence shown here is derived from an EMBL/GenBank/DDBJ whole genome shotgun (WGS) entry which is preliminary data.</text>
</comment>
<keyword evidence="1" id="KW-0812">Transmembrane</keyword>
<name>A0A9P9YAQ9_9MUSC</name>
<protein>
    <submittedName>
        <fullName evidence="2">Uncharacterized protein</fullName>
    </submittedName>
</protein>
<sequence length="40" mass="4516">MVLIVVSCNGILVVLIYFFYVFLFSWPNGSVESINSNTET</sequence>
<evidence type="ECO:0000256" key="1">
    <source>
        <dbReference type="SAM" id="Phobius"/>
    </source>
</evidence>
<evidence type="ECO:0000313" key="2">
    <source>
        <dbReference type="EMBL" id="KAI8033098.1"/>
    </source>
</evidence>
<keyword evidence="1" id="KW-1133">Transmembrane helix</keyword>